<dbReference type="Proteomes" id="UP000324143">
    <property type="component" value="Unassembled WGS sequence"/>
</dbReference>
<keyword evidence="2" id="KW-0472">Membrane</keyword>
<dbReference type="AlphaFoldDB" id="A0A5D0MKT4"/>
<organism evidence="3 4">
    <name type="scientific">Candidatus Mcinerneyibacterium aminivorans</name>
    <dbReference type="NCBI Taxonomy" id="2703815"/>
    <lineage>
        <taxon>Bacteria</taxon>
        <taxon>Candidatus Macinerneyibacteriota</taxon>
        <taxon>Candidatus Mcinerneyibacteria</taxon>
        <taxon>Candidatus Mcinerneyibacteriales</taxon>
        <taxon>Candidatus Mcinerneyibacteriaceae</taxon>
        <taxon>Candidatus Mcinerneyibacterium</taxon>
    </lineage>
</organism>
<dbReference type="SUPFAM" id="SSF54523">
    <property type="entry name" value="Pili subunits"/>
    <property type="match status" value="1"/>
</dbReference>
<proteinExistence type="predicted"/>
<dbReference type="NCBIfam" id="TIGR02532">
    <property type="entry name" value="IV_pilin_GFxxxE"/>
    <property type="match status" value="1"/>
</dbReference>
<evidence type="ECO:0000256" key="2">
    <source>
        <dbReference type="SAM" id="Phobius"/>
    </source>
</evidence>
<sequence length="340" mass="38590">MNKKGFTLTEIIVAVFIFGIVSVAIYSSLGRLISMSEQVRDRTKIGQEVDIAFSRIMNDISSMSLVMTPQKNLVPYRYVDENGNENFTNQTLKLYDTVNYKNTDYSFTTSTFPKTVDGVERGTIDPEKLKVNYSSETDIPRDGITFSINISEDDRQDGIDGNTSIRNNYFLQYSDDDGDGQTLVDGDPEDPERDGIDEDGDGLDGEEPAIEGGIVGYHVSYFLTPTNNVWYERGGHRYKKYKLIRRLYKPHSGEENFVVLSDDIVSLSIVPFTSYLTQRMYIAPHDLDVSWDTDKDNYDYEMINDFSITFEITIIAATNEGDTITFQRVFKPIIFNVSGS</sequence>
<protein>
    <submittedName>
        <fullName evidence="3">Prepilin-type N-terminal cleavage/methylation domain-containing protein</fullName>
    </submittedName>
</protein>
<dbReference type="EMBL" id="VSIX01000028">
    <property type="protein sequence ID" value="TYB31828.1"/>
    <property type="molecule type" value="Genomic_DNA"/>
</dbReference>
<keyword evidence="4" id="KW-1185">Reference proteome</keyword>
<dbReference type="InterPro" id="IPR045584">
    <property type="entry name" value="Pilin-like"/>
</dbReference>
<accession>A0A5D0MKT4</accession>
<evidence type="ECO:0000313" key="3">
    <source>
        <dbReference type="EMBL" id="TYB31828.1"/>
    </source>
</evidence>
<keyword evidence="2" id="KW-0812">Transmembrane</keyword>
<reference evidence="3" key="1">
    <citation type="submission" date="2019-08" db="EMBL/GenBank/DDBJ databases">
        <title>Genomic characterization of a novel candidate phylum (ARYD3) from a high temperature, high salinity tertiary oil reservoir in north central Oklahoma, USA.</title>
        <authorList>
            <person name="Youssef N.H."/>
            <person name="Yadav A."/>
            <person name="Elshahed M.S."/>
        </authorList>
    </citation>
    <scope>NUCLEOTIDE SEQUENCE [LARGE SCALE GENOMIC DNA]</scope>
    <source>
        <strain evidence="3">ARYD3</strain>
    </source>
</reference>
<gene>
    <name evidence="3" type="ORF">FXF47_02235</name>
</gene>
<name>A0A5D0MKT4_9BACT</name>
<dbReference type="Pfam" id="PF07963">
    <property type="entry name" value="N_methyl"/>
    <property type="match status" value="1"/>
</dbReference>
<comment type="caution">
    <text evidence="3">The sequence shown here is derived from an EMBL/GenBank/DDBJ whole genome shotgun (WGS) entry which is preliminary data.</text>
</comment>
<feature type="region of interest" description="Disordered" evidence="1">
    <location>
        <begin position="173"/>
        <end position="207"/>
    </location>
</feature>
<evidence type="ECO:0000256" key="1">
    <source>
        <dbReference type="SAM" id="MobiDB-lite"/>
    </source>
</evidence>
<feature type="transmembrane region" description="Helical" evidence="2">
    <location>
        <begin position="6"/>
        <end position="26"/>
    </location>
</feature>
<feature type="compositionally biased region" description="Acidic residues" evidence="1">
    <location>
        <begin position="186"/>
        <end position="207"/>
    </location>
</feature>
<evidence type="ECO:0000313" key="4">
    <source>
        <dbReference type="Proteomes" id="UP000324143"/>
    </source>
</evidence>
<dbReference type="InterPro" id="IPR012902">
    <property type="entry name" value="N_methyl_site"/>
</dbReference>
<keyword evidence="2" id="KW-1133">Transmembrane helix</keyword>